<evidence type="ECO:0000313" key="5">
    <source>
        <dbReference type="EMBL" id="KAB7506675.1"/>
    </source>
</evidence>
<dbReference type="SUPFAM" id="SSF52467">
    <property type="entry name" value="DHS-like NAD/FAD-binding domain"/>
    <property type="match status" value="1"/>
</dbReference>
<dbReference type="GO" id="GO:0000785">
    <property type="term" value="C:chromatin"/>
    <property type="evidence" value="ECO:0007669"/>
    <property type="project" value="TreeGrafter"/>
</dbReference>
<keyword evidence="2" id="KW-0479">Metal-binding</keyword>
<comment type="caution">
    <text evidence="5">The sequence shown here is derived from an EMBL/GenBank/DDBJ whole genome shotgun (WGS) entry which is preliminary data.</text>
</comment>
<dbReference type="InterPro" id="IPR050134">
    <property type="entry name" value="NAD-dep_sirtuin_deacylases"/>
</dbReference>
<evidence type="ECO:0000256" key="4">
    <source>
        <dbReference type="ARBA" id="ARBA00038170"/>
    </source>
</evidence>
<dbReference type="GO" id="GO:0097372">
    <property type="term" value="F:histone H3K18 deacetylase activity, NAD-dependent"/>
    <property type="evidence" value="ECO:0007669"/>
    <property type="project" value="TreeGrafter"/>
</dbReference>
<dbReference type="GO" id="GO:0070403">
    <property type="term" value="F:NAD+ binding"/>
    <property type="evidence" value="ECO:0007669"/>
    <property type="project" value="TreeGrafter"/>
</dbReference>
<evidence type="ECO:0000256" key="3">
    <source>
        <dbReference type="ARBA" id="ARBA00022833"/>
    </source>
</evidence>
<comment type="similarity">
    <text evidence="4">Belongs to the sirtuin family. Class IV subfamily.</text>
</comment>
<keyword evidence="6" id="KW-1185">Reference proteome</keyword>
<keyword evidence="3" id="KW-0862">Zinc</keyword>
<dbReference type="GO" id="GO:0005634">
    <property type="term" value="C:nucleus"/>
    <property type="evidence" value="ECO:0007669"/>
    <property type="project" value="TreeGrafter"/>
</dbReference>
<evidence type="ECO:0000256" key="2">
    <source>
        <dbReference type="ARBA" id="ARBA00022723"/>
    </source>
</evidence>
<dbReference type="EMBL" id="SEYY01000707">
    <property type="protein sequence ID" value="KAB7506675.1"/>
    <property type="molecule type" value="Genomic_DNA"/>
</dbReference>
<dbReference type="AlphaFoldDB" id="A0A5N5TKI1"/>
<accession>A0A5N5TKI1</accession>
<proteinExistence type="inferred from homology"/>
<dbReference type="Gene3D" id="3.40.50.1220">
    <property type="entry name" value="TPP-binding domain"/>
    <property type="match status" value="1"/>
</dbReference>
<dbReference type="Proteomes" id="UP000326759">
    <property type="component" value="Unassembled WGS sequence"/>
</dbReference>
<name>A0A5N5TKI1_9CRUS</name>
<comment type="cofactor">
    <cofactor evidence="1">
        <name>Zn(2+)</name>
        <dbReference type="ChEBI" id="CHEBI:29105"/>
    </cofactor>
</comment>
<organism evidence="5 6">
    <name type="scientific">Armadillidium nasatum</name>
    <dbReference type="NCBI Taxonomy" id="96803"/>
    <lineage>
        <taxon>Eukaryota</taxon>
        <taxon>Metazoa</taxon>
        <taxon>Ecdysozoa</taxon>
        <taxon>Arthropoda</taxon>
        <taxon>Crustacea</taxon>
        <taxon>Multicrustacea</taxon>
        <taxon>Malacostraca</taxon>
        <taxon>Eumalacostraca</taxon>
        <taxon>Peracarida</taxon>
        <taxon>Isopoda</taxon>
        <taxon>Oniscidea</taxon>
        <taxon>Crinocheta</taxon>
        <taxon>Armadillidiidae</taxon>
        <taxon>Armadillidium</taxon>
    </lineage>
</organism>
<dbReference type="GO" id="GO:0046872">
    <property type="term" value="F:metal ion binding"/>
    <property type="evidence" value="ECO:0007669"/>
    <property type="project" value="UniProtKB-KW"/>
</dbReference>
<dbReference type="InterPro" id="IPR029035">
    <property type="entry name" value="DHS-like_NAD/FAD-binding_dom"/>
</dbReference>
<protein>
    <submittedName>
        <fullName evidence="5">NAD-dependent protein deacetylase Sirt6</fullName>
    </submittedName>
</protein>
<dbReference type="PANTHER" id="PTHR11085:SF1">
    <property type="entry name" value="NAD-DEPENDENT PROTEIN DEACETYLASE SIRTUIN-7"/>
    <property type="match status" value="1"/>
</dbReference>
<evidence type="ECO:0000256" key="1">
    <source>
        <dbReference type="ARBA" id="ARBA00001947"/>
    </source>
</evidence>
<gene>
    <name evidence="5" type="primary">Sirt6_1</name>
    <name evidence="5" type="ORF">Anas_01473</name>
</gene>
<reference evidence="5 6" key="1">
    <citation type="journal article" date="2019" name="PLoS Biol.">
        <title>Sex chromosomes control vertical transmission of feminizing Wolbachia symbionts in an isopod.</title>
        <authorList>
            <person name="Becking T."/>
            <person name="Chebbi M.A."/>
            <person name="Giraud I."/>
            <person name="Moumen B."/>
            <person name="Laverre T."/>
            <person name="Caubet Y."/>
            <person name="Peccoud J."/>
            <person name="Gilbert C."/>
            <person name="Cordaux R."/>
        </authorList>
    </citation>
    <scope>NUCLEOTIDE SEQUENCE [LARGE SCALE GENOMIC DNA]</scope>
    <source>
        <strain evidence="5">ANa2</strain>
        <tissue evidence="5">Whole body excluding digestive tract and cuticle</tissue>
    </source>
</reference>
<evidence type="ECO:0000313" key="6">
    <source>
        <dbReference type="Proteomes" id="UP000326759"/>
    </source>
</evidence>
<sequence length="161" mass="18268">MENCDDAAIPNTKRRAATNASINIAKRQASNLKRVSSLLRKKRAYKPLSEEQEKFLQANSELVKQFYKRREKRTELLNRQNECEDFPNVLEEKCQKLAQAIHDAEFLIVYTGAGISTAASIPDYRGPNGIWTRLQKGKDIGHHDLTTAEPTFHSYGSRSSS</sequence>
<dbReference type="OrthoDB" id="2919105at2759"/>
<dbReference type="PANTHER" id="PTHR11085">
    <property type="entry name" value="NAD-DEPENDENT PROTEIN DEACYLASE SIRTUIN-5, MITOCHONDRIAL-RELATED"/>
    <property type="match status" value="1"/>
</dbReference>